<keyword evidence="4" id="KW-0808">Transferase</keyword>
<evidence type="ECO:0000256" key="5">
    <source>
        <dbReference type="ARBA" id="ARBA00022898"/>
    </source>
</evidence>
<dbReference type="Proteomes" id="UP001162891">
    <property type="component" value="Chromosome"/>
</dbReference>
<accession>A0ABN6MVB9</accession>
<dbReference type="InterPro" id="IPR015421">
    <property type="entry name" value="PyrdxlP-dep_Trfase_major"/>
</dbReference>
<keyword evidence="3 8" id="KW-0032">Aminotransferase</keyword>
<evidence type="ECO:0000256" key="3">
    <source>
        <dbReference type="ARBA" id="ARBA00022576"/>
    </source>
</evidence>
<dbReference type="InterPro" id="IPR004839">
    <property type="entry name" value="Aminotransferase_I/II_large"/>
</dbReference>
<dbReference type="CDD" id="cd00609">
    <property type="entry name" value="AAT_like"/>
    <property type="match status" value="1"/>
</dbReference>
<evidence type="ECO:0000313" key="9">
    <source>
        <dbReference type="Proteomes" id="UP001162891"/>
    </source>
</evidence>
<dbReference type="EC" id="2.6.1.2" evidence="6"/>
<dbReference type="Pfam" id="PF00155">
    <property type="entry name" value="Aminotran_1_2"/>
    <property type="match status" value="1"/>
</dbReference>
<dbReference type="PANTHER" id="PTHR43488:SF2">
    <property type="entry name" value="GLUTAMATE-PYRUVATE AMINOTRANSFERASE ALAA"/>
    <property type="match status" value="1"/>
</dbReference>
<dbReference type="EMBL" id="AP025591">
    <property type="protein sequence ID" value="BDG04907.1"/>
    <property type="molecule type" value="Genomic_DNA"/>
</dbReference>
<evidence type="ECO:0000259" key="7">
    <source>
        <dbReference type="Pfam" id="PF00155"/>
    </source>
</evidence>
<reference evidence="9" key="1">
    <citation type="journal article" date="2022" name="Int. J. Syst. Evol. Microbiol.">
        <title>Anaeromyxobacter oryzae sp. nov., Anaeromyxobacter diazotrophicus sp. nov. and Anaeromyxobacter paludicola sp. nov., isolated from paddy soils.</title>
        <authorList>
            <person name="Itoh H."/>
            <person name="Xu Z."/>
            <person name="Mise K."/>
            <person name="Masuda Y."/>
            <person name="Ushijima N."/>
            <person name="Hayakawa C."/>
            <person name="Shiratori Y."/>
            <person name="Senoo K."/>
        </authorList>
    </citation>
    <scope>NUCLEOTIDE SEQUENCE [LARGE SCALE GENOMIC DNA]</scope>
    <source>
        <strain evidence="9">Red232</strain>
    </source>
</reference>
<evidence type="ECO:0000256" key="6">
    <source>
        <dbReference type="ARBA" id="ARBA00026106"/>
    </source>
</evidence>
<dbReference type="PANTHER" id="PTHR43488">
    <property type="entry name" value="GLUTAMATE-PYRUVATE AMINOTRANSFERASE ALAA"/>
    <property type="match status" value="1"/>
</dbReference>
<gene>
    <name evidence="8" type="ORF">AMOR_39030</name>
</gene>
<keyword evidence="5" id="KW-0663">Pyridoxal phosphate</keyword>
<evidence type="ECO:0000256" key="1">
    <source>
        <dbReference type="ARBA" id="ARBA00001933"/>
    </source>
</evidence>
<dbReference type="RefSeq" id="WP_248353421.1">
    <property type="nucleotide sequence ID" value="NZ_AP025591.1"/>
</dbReference>
<proteinExistence type="inferred from homology"/>
<dbReference type="Gene3D" id="3.40.640.10">
    <property type="entry name" value="Type I PLP-dependent aspartate aminotransferase-like (Major domain)"/>
    <property type="match status" value="1"/>
</dbReference>
<dbReference type="SUPFAM" id="SSF53383">
    <property type="entry name" value="PLP-dependent transferases"/>
    <property type="match status" value="1"/>
</dbReference>
<evidence type="ECO:0000313" key="8">
    <source>
        <dbReference type="EMBL" id="BDG04907.1"/>
    </source>
</evidence>
<comment type="cofactor">
    <cofactor evidence="1">
        <name>pyridoxal 5'-phosphate</name>
        <dbReference type="ChEBI" id="CHEBI:597326"/>
    </cofactor>
</comment>
<dbReference type="GO" id="GO:0008483">
    <property type="term" value="F:transaminase activity"/>
    <property type="evidence" value="ECO:0007669"/>
    <property type="project" value="UniProtKB-KW"/>
</dbReference>
<sequence>MLSRRTGWNLAGNRLAARLDAARSAGRPLLDLAESNPTRAGLAWPADALGAALSDPRIAAYDPEPRGLPAAREAVAAYLAARGHAVDPGRIVLTASTSEGYALLLKLLCDPGDEVLVPAPSYPLLDLLADLESVRLVRYPLRYDGAWHLDVPALEAAVTASTRAVVVVSPSNPTGAVLGAAEREAIDRLCAARDLALVGDEVFADTALVPPAGVLGASRALAFHLSGLSKVCGLPQVKAAWIAAGGPEAPVAAALERLEVIADAYLSISGPAQLALPRLLADRERFLGPLRARLAANRAALAAAASGAPFDALPSAGGWSAVLRIGETIDEEGLCLALLDDGVAVQPGFFYDFERAGHLVVSLLAPPDAFAAGLARVRDRVARAAAGIWDPK</sequence>
<dbReference type="InterPro" id="IPR051926">
    <property type="entry name" value="Ala_Aminotransferase"/>
</dbReference>
<protein>
    <recommendedName>
        <fullName evidence="6">alanine transaminase</fullName>
        <ecNumber evidence="6">2.6.1.2</ecNumber>
    </recommendedName>
</protein>
<comment type="similarity">
    <text evidence="2">Belongs to the class-I pyridoxal-phosphate-dependent aminotransferase family.</text>
</comment>
<organism evidence="8 9">
    <name type="scientific">Anaeromyxobacter oryzae</name>
    <dbReference type="NCBI Taxonomy" id="2918170"/>
    <lineage>
        <taxon>Bacteria</taxon>
        <taxon>Pseudomonadati</taxon>
        <taxon>Myxococcota</taxon>
        <taxon>Myxococcia</taxon>
        <taxon>Myxococcales</taxon>
        <taxon>Cystobacterineae</taxon>
        <taxon>Anaeromyxobacteraceae</taxon>
        <taxon>Anaeromyxobacter</taxon>
    </lineage>
</organism>
<dbReference type="InterPro" id="IPR015424">
    <property type="entry name" value="PyrdxlP-dep_Trfase"/>
</dbReference>
<keyword evidence="9" id="KW-1185">Reference proteome</keyword>
<evidence type="ECO:0000256" key="4">
    <source>
        <dbReference type="ARBA" id="ARBA00022679"/>
    </source>
</evidence>
<evidence type="ECO:0000256" key="2">
    <source>
        <dbReference type="ARBA" id="ARBA00007441"/>
    </source>
</evidence>
<name>A0ABN6MVB9_9BACT</name>
<feature type="domain" description="Aminotransferase class I/classII large" evidence="7">
    <location>
        <begin position="54"/>
        <end position="353"/>
    </location>
</feature>